<reference evidence="1 2" key="1">
    <citation type="journal article" date="2016" name="Nat. Commun.">
        <title>Thousands of microbial genomes shed light on interconnected biogeochemical processes in an aquifer system.</title>
        <authorList>
            <person name="Anantharaman K."/>
            <person name="Brown C.T."/>
            <person name="Hug L.A."/>
            <person name="Sharon I."/>
            <person name="Castelle C.J."/>
            <person name="Probst A.J."/>
            <person name="Thomas B.C."/>
            <person name="Singh A."/>
            <person name="Wilkins M.J."/>
            <person name="Karaoz U."/>
            <person name="Brodie E.L."/>
            <person name="Williams K.H."/>
            <person name="Hubbard S.S."/>
            <person name="Banfield J.F."/>
        </authorList>
    </citation>
    <scope>NUCLEOTIDE SEQUENCE [LARGE SCALE GENOMIC DNA]</scope>
</reference>
<comment type="caution">
    <text evidence="1">The sequence shown here is derived from an EMBL/GenBank/DDBJ whole genome shotgun (WGS) entry which is preliminary data.</text>
</comment>
<sequence length="215" mass="23993">MSLNVLKRPEKLAPENGVYKKDGKWLMRFDNRSDGAEIPAEVAHVVSAALKAERFAAQEGTTEQGKKFYQKMRGARAHINCHETALYAVGLIHQGDPKGLDYDFGLFPLESYKTYSSAGKLAKYVRGALGKSFGVIQKAHDWSVTHTLLAGLDSLERCVCFEKEGHGLSWQILPLEEIYRRSSSDARWAAGSIDSIMQSEAAKGIRTYLDKWPKI</sequence>
<evidence type="ECO:0000313" key="1">
    <source>
        <dbReference type="EMBL" id="OGG73963.1"/>
    </source>
</evidence>
<organism evidence="1 2">
    <name type="scientific">Candidatus Kaiserbacteria bacterium RIFCSPLOWO2_01_FULL_54_20</name>
    <dbReference type="NCBI Taxonomy" id="1798513"/>
    <lineage>
        <taxon>Bacteria</taxon>
        <taxon>Candidatus Kaiseribacteriota</taxon>
    </lineage>
</organism>
<proteinExistence type="predicted"/>
<name>A0A1F6EJZ0_9BACT</name>
<protein>
    <submittedName>
        <fullName evidence="1">Uncharacterized protein</fullName>
    </submittedName>
</protein>
<dbReference type="Proteomes" id="UP000178427">
    <property type="component" value="Unassembled WGS sequence"/>
</dbReference>
<dbReference type="AlphaFoldDB" id="A0A1F6EJZ0"/>
<accession>A0A1F6EJZ0</accession>
<dbReference type="EMBL" id="MFMA01000019">
    <property type="protein sequence ID" value="OGG73963.1"/>
    <property type="molecule type" value="Genomic_DNA"/>
</dbReference>
<evidence type="ECO:0000313" key="2">
    <source>
        <dbReference type="Proteomes" id="UP000178427"/>
    </source>
</evidence>
<gene>
    <name evidence="1" type="ORF">A3A40_01140</name>
</gene>